<reference evidence="3" key="1">
    <citation type="journal article" date="2020" name="Nature">
        <title>Giant virus diversity and host interactions through global metagenomics.</title>
        <authorList>
            <person name="Schulz F."/>
            <person name="Roux S."/>
            <person name="Paez-Espino D."/>
            <person name="Jungbluth S."/>
            <person name="Walsh D.A."/>
            <person name="Denef V.J."/>
            <person name="McMahon K.D."/>
            <person name="Konstantinidis K.T."/>
            <person name="Eloe-Fadrosh E.A."/>
            <person name="Kyrpides N.C."/>
            <person name="Woyke T."/>
        </authorList>
    </citation>
    <scope>NUCLEOTIDE SEQUENCE</scope>
    <source>
        <strain evidence="3">GVMAG-M-3300023174-60</strain>
    </source>
</reference>
<proteinExistence type="predicted"/>
<keyword evidence="1" id="KW-0812">Transmembrane</keyword>
<dbReference type="Pfam" id="PF14295">
    <property type="entry name" value="PAN_4"/>
    <property type="match status" value="1"/>
</dbReference>
<dbReference type="InterPro" id="IPR003609">
    <property type="entry name" value="Pan_app"/>
</dbReference>
<keyword evidence="1" id="KW-1133">Transmembrane helix</keyword>
<dbReference type="Gene3D" id="3.50.4.10">
    <property type="entry name" value="Hepatocyte Growth Factor"/>
    <property type="match status" value="1"/>
</dbReference>
<dbReference type="AlphaFoldDB" id="A0A6C0DVA5"/>
<keyword evidence="1" id="KW-0472">Membrane</keyword>
<feature type="transmembrane region" description="Helical" evidence="1">
    <location>
        <begin position="457"/>
        <end position="479"/>
    </location>
</feature>
<evidence type="ECO:0000256" key="1">
    <source>
        <dbReference type="SAM" id="Phobius"/>
    </source>
</evidence>
<evidence type="ECO:0000313" key="3">
    <source>
        <dbReference type="EMBL" id="QHT20300.1"/>
    </source>
</evidence>
<evidence type="ECO:0000259" key="2">
    <source>
        <dbReference type="PROSITE" id="PS50948"/>
    </source>
</evidence>
<dbReference type="EMBL" id="MN739677">
    <property type="protein sequence ID" value="QHT20300.1"/>
    <property type="molecule type" value="Genomic_DNA"/>
</dbReference>
<accession>A0A6C0DVA5</accession>
<feature type="domain" description="Apple" evidence="2">
    <location>
        <begin position="142"/>
        <end position="210"/>
    </location>
</feature>
<sequence length="483" mass="52044">MYCPSDVNTGFIELVGPIQQADLTSITIKSYPLSISFAPRTTTPSLIGNRIDESTENTCTFKGQRFSLVDVQICSVTNKGYRLPGSTTPPAAELIISFSANKAAQDLSALSGILMCVPIYDSGNQNHAEYLNQLIDPSIPSCQYTHLVGSDYTGNDYQQIPNSSLSSCIKSCCGDTNCLAYTFKSGTCSLKNAIPNLNKTGDTSMITGTVNHNVANSGSATASCPVPNCPKPNCNGKHGKNGLKDDKKSGVPTLESIFYGWDGDTGQSSIAYKTCFETIDSNNNPTSKSLYVVVFPNGIHLTQAGYQQLLIQLNGALPPYMIPPAIRGGDSTLRSYTFNDDGNKVPTITSQDGIIYSTPISSCTDEFRNRFEYFTLPPRLPTSVSARYNSEQCPYYKTTEYKCMPFNQLKDLSGAYVVPGNKTLDTILYEQQQAQLLENAGDIPNVKNGLTTEQIEGIVAGVAGVAIAAIIALKVGSWISNHA</sequence>
<dbReference type="PROSITE" id="PS50948">
    <property type="entry name" value="PAN"/>
    <property type="match status" value="1"/>
</dbReference>
<name>A0A6C0DVA5_9ZZZZ</name>
<organism evidence="3">
    <name type="scientific">viral metagenome</name>
    <dbReference type="NCBI Taxonomy" id="1070528"/>
    <lineage>
        <taxon>unclassified sequences</taxon>
        <taxon>metagenomes</taxon>
        <taxon>organismal metagenomes</taxon>
    </lineage>
</organism>
<protein>
    <recommendedName>
        <fullName evidence="2">Apple domain-containing protein</fullName>
    </recommendedName>
</protein>